<dbReference type="InterPro" id="IPR036388">
    <property type="entry name" value="WH-like_DNA-bd_sf"/>
</dbReference>
<dbReference type="PROSITE" id="PS50110">
    <property type="entry name" value="RESPONSE_REGULATORY"/>
    <property type="match status" value="1"/>
</dbReference>
<dbReference type="GO" id="GO:0006355">
    <property type="term" value="P:regulation of DNA-templated transcription"/>
    <property type="evidence" value="ECO:0007669"/>
    <property type="project" value="InterPro"/>
</dbReference>
<dbReference type="GO" id="GO:0032993">
    <property type="term" value="C:protein-DNA complex"/>
    <property type="evidence" value="ECO:0007669"/>
    <property type="project" value="TreeGrafter"/>
</dbReference>
<dbReference type="Gene3D" id="3.40.50.2300">
    <property type="match status" value="1"/>
</dbReference>
<dbReference type="GO" id="GO:0000156">
    <property type="term" value="F:phosphorelay response regulator activity"/>
    <property type="evidence" value="ECO:0007669"/>
    <property type="project" value="TreeGrafter"/>
</dbReference>
<dbReference type="Gene3D" id="1.10.10.10">
    <property type="entry name" value="Winged helix-like DNA-binding domain superfamily/Winged helix DNA-binding domain"/>
    <property type="match status" value="1"/>
</dbReference>
<dbReference type="SUPFAM" id="SSF52172">
    <property type="entry name" value="CheY-like"/>
    <property type="match status" value="1"/>
</dbReference>
<dbReference type="GO" id="GO:0000976">
    <property type="term" value="F:transcription cis-regulatory region binding"/>
    <property type="evidence" value="ECO:0007669"/>
    <property type="project" value="TreeGrafter"/>
</dbReference>
<evidence type="ECO:0000256" key="2">
    <source>
        <dbReference type="ARBA" id="ARBA00023125"/>
    </source>
</evidence>
<feature type="domain" description="OmpR/PhoB-type" evidence="7">
    <location>
        <begin position="145"/>
        <end position="243"/>
    </location>
</feature>
<name>E0NM84_9FIRM</name>
<feature type="DNA-binding region" description="OmpR/PhoB-type" evidence="5">
    <location>
        <begin position="145"/>
        <end position="243"/>
    </location>
</feature>
<evidence type="ECO:0000256" key="3">
    <source>
        <dbReference type="ARBA" id="ARBA00023163"/>
    </source>
</evidence>
<keyword evidence="4" id="KW-0597">Phosphoprotein</keyword>
<evidence type="ECO:0000256" key="1">
    <source>
        <dbReference type="ARBA" id="ARBA00023015"/>
    </source>
</evidence>
<dbReference type="eggNOG" id="COG0745">
    <property type="taxonomic scope" value="Bacteria"/>
</dbReference>
<dbReference type="InterPro" id="IPR011006">
    <property type="entry name" value="CheY-like_superfamily"/>
</dbReference>
<evidence type="ECO:0000313" key="8">
    <source>
        <dbReference type="EMBL" id="EFM25139.1"/>
    </source>
</evidence>
<proteinExistence type="predicted"/>
<dbReference type="PANTHER" id="PTHR48111:SF73">
    <property type="entry name" value="ALKALINE PHOSPHATASE SYNTHESIS TRANSCRIPTIONAL REGULATORY PROTEIN PHOP"/>
    <property type="match status" value="1"/>
</dbReference>
<dbReference type="EMBL" id="AEEH01000044">
    <property type="protein sequence ID" value="EFM25139.1"/>
    <property type="molecule type" value="Genomic_DNA"/>
</dbReference>
<dbReference type="PROSITE" id="PS51755">
    <property type="entry name" value="OMPR_PHOB"/>
    <property type="match status" value="1"/>
</dbReference>
<dbReference type="Proteomes" id="UP000003280">
    <property type="component" value="Unassembled WGS sequence"/>
</dbReference>
<comment type="caution">
    <text evidence="8">The sequence shown here is derived from an EMBL/GenBank/DDBJ whole genome shotgun (WGS) entry which is preliminary data.</text>
</comment>
<gene>
    <name evidence="8" type="ORF">HMPREF9225_1273</name>
</gene>
<accession>E0NM84</accession>
<sequence length="245" mass="28672">MKRLVYNRVNEVAQMDFRENFSILIVDDEKSLLENLYNFLKNKGFKDVYTAKNLKEARFKLKNFNIDLIVLDLMLPDGSGFDLLKEVRQNSNVAVIILSALDGIDDRREGFENKADDYLVKPFFPDELLWRIDAVLRRSKKIKTFEKLNLGNVIFDKSKGILEKNGKEIPLTATQFKILEYLSENINMIVSIDRILENIWQDSYGYENTLITHIYRLREKLEDNPKDPKILITIKGLGYKLVKED</sequence>
<evidence type="ECO:0000256" key="4">
    <source>
        <dbReference type="PROSITE-ProRule" id="PRU00169"/>
    </source>
</evidence>
<dbReference type="InterPro" id="IPR001867">
    <property type="entry name" value="OmpR/PhoB-type_DNA-bd"/>
</dbReference>
<dbReference type="CDD" id="cd17574">
    <property type="entry name" value="REC_OmpR"/>
    <property type="match status" value="1"/>
</dbReference>
<protein>
    <submittedName>
        <fullName evidence="8">Response regulator receiver domain protein</fullName>
    </submittedName>
</protein>
<dbReference type="SMART" id="SM00862">
    <property type="entry name" value="Trans_reg_C"/>
    <property type="match status" value="1"/>
</dbReference>
<feature type="domain" description="Response regulatory" evidence="6">
    <location>
        <begin position="22"/>
        <end position="136"/>
    </location>
</feature>
<dbReference type="Pfam" id="PF00072">
    <property type="entry name" value="Response_reg"/>
    <property type="match status" value="1"/>
</dbReference>
<evidence type="ECO:0000256" key="5">
    <source>
        <dbReference type="PROSITE-ProRule" id="PRU01091"/>
    </source>
</evidence>
<dbReference type="STRING" id="862517.HMPREF9225_1273"/>
<organism evidence="8 9">
    <name type="scientific">Peptoniphilus duerdenii ATCC BAA-1640</name>
    <dbReference type="NCBI Taxonomy" id="862517"/>
    <lineage>
        <taxon>Bacteria</taxon>
        <taxon>Bacillati</taxon>
        <taxon>Bacillota</taxon>
        <taxon>Tissierellia</taxon>
        <taxon>Tissierellales</taxon>
        <taxon>Peptoniphilaceae</taxon>
        <taxon>Peptoniphilus</taxon>
    </lineage>
</organism>
<evidence type="ECO:0000313" key="9">
    <source>
        <dbReference type="Proteomes" id="UP000003280"/>
    </source>
</evidence>
<keyword evidence="1" id="KW-0805">Transcription regulation</keyword>
<reference evidence="8 9" key="1">
    <citation type="submission" date="2010-07" db="EMBL/GenBank/DDBJ databases">
        <authorList>
            <person name="Muzny D."/>
            <person name="Qin X."/>
            <person name="Deng J."/>
            <person name="Jiang H."/>
            <person name="Liu Y."/>
            <person name="Qu J."/>
            <person name="Song X.-Z."/>
            <person name="Zhang L."/>
            <person name="Thornton R."/>
            <person name="Coyle M."/>
            <person name="Francisco L."/>
            <person name="Jackson L."/>
            <person name="Javaid M."/>
            <person name="Korchina V."/>
            <person name="Kovar C."/>
            <person name="Mata R."/>
            <person name="Mathew T."/>
            <person name="Ngo R."/>
            <person name="Nguyen L."/>
            <person name="Nguyen N."/>
            <person name="Okwuonu G."/>
            <person name="Ongeri F."/>
            <person name="Pham C."/>
            <person name="Simmons D."/>
            <person name="Wilczek-Boney K."/>
            <person name="Hale W."/>
            <person name="Jakkamsetti A."/>
            <person name="Pham P."/>
            <person name="Ruth R."/>
            <person name="San Lucas F."/>
            <person name="Warren J."/>
            <person name="Zhang J."/>
            <person name="Zhao Z."/>
            <person name="Zhou C."/>
            <person name="Zhu D."/>
            <person name="Lee S."/>
            <person name="Bess C."/>
            <person name="Blankenburg K."/>
            <person name="Forbes L."/>
            <person name="Fu Q."/>
            <person name="Gubbala S."/>
            <person name="Hirani K."/>
            <person name="Jayaseelan J.C."/>
            <person name="Lara F."/>
            <person name="Munidasa M."/>
            <person name="Palculict T."/>
            <person name="Patil S."/>
            <person name="Pu L.-L."/>
            <person name="Saada N."/>
            <person name="Tang L."/>
            <person name="Weissenberger G."/>
            <person name="Zhu Y."/>
            <person name="Hemphill L."/>
            <person name="Shang Y."/>
            <person name="Youmans B."/>
            <person name="Ayvaz T."/>
            <person name="Ross M."/>
            <person name="Santibanez J."/>
            <person name="Aqrawi P."/>
            <person name="Gross S."/>
            <person name="Joshi V."/>
            <person name="Fowler G."/>
            <person name="Nazareth L."/>
            <person name="Reid J."/>
            <person name="Worley K."/>
            <person name="Petrosino J."/>
            <person name="Highlander S."/>
            <person name="Gibbs R."/>
        </authorList>
    </citation>
    <scope>NUCLEOTIDE SEQUENCE [LARGE SCALE GENOMIC DNA]</scope>
    <source>
        <strain evidence="8 9">ATCC BAA-1640</strain>
    </source>
</reference>
<dbReference type="AlphaFoldDB" id="E0NM84"/>
<keyword evidence="9" id="KW-1185">Reference proteome</keyword>
<keyword evidence="3" id="KW-0804">Transcription</keyword>
<evidence type="ECO:0000259" key="6">
    <source>
        <dbReference type="PROSITE" id="PS50110"/>
    </source>
</evidence>
<dbReference type="SMART" id="SM00448">
    <property type="entry name" value="REC"/>
    <property type="match status" value="1"/>
</dbReference>
<dbReference type="Pfam" id="PF00486">
    <property type="entry name" value="Trans_reg_C"/>
    <property type="match status" value="1"/>
</dbReference>
<evidence type="ECO:0000259" key="7">
    <source>
        <dbReference type="PROSITE" id="PS51755"/>
    </source>
</evidence>
<dbReference type="Gene3D" id="6.10.250.690">
    <property type="match status" value="1"/>
</dbReference>
<dbReference type="GO" id="GO:0005829">
    <property type="term" value="C:cytosol"/>
    <property type="evidence" value="ECO:0007669"/>
    <property type="project" value="TreeGrafter"/>
</dbReference>
<dbReference type="CDD" id="cd00383">
    <property type="entry name" value="trans_reg_C"/>
    <property type="match status" value="1"/>
</dbReference>
<dbReference type="HOGENOM" id="CLU_000445_30_4_9"/>
<keyword evidence="2 5" id="KW-0238">DNA-binding</keyword>
<dbReference type="InterPro" id="IPR001789">
    <property type="entry name" value="Sig_transdc_resp-reg_receiver"/>
</dbReference>
<feature type="modified residue" description="4-aspartylphosphate" evidence="4">
    <location>
        <position position="72"/>
    </location>
</feature>
<dbReference type="PANTHER" id="PTHR48111">
    <property type="entry name" value="REGULATOR OF RPOS"/>
    <property type="match status" value="1"/>
</dbReference>
<dbReference type="InterPro" id="IPR039420">
    <property type="entry name" value="WalR-like"/>
</dbReference>